<evidence type="ECO:0000256" key="4">
    <source>
        <dbReference type="ARBA" id="ARBA00022692"/>
    </source>
</evidence>
<evidence type="ECO:0000256" key="1">
    <source>
        <dbReference type="ARBA" id="ARBA00004571"/>
    </source>
</evidence>
<dbReference type="InterPro" id="IPR012910">
    <property type="entry name" value="Plug_dom"/>
</dbReference>
<evidence type="ECO:0000256" key="2">
    <source>
        <dbReference type="ARBA" id="ARBA00022448"/>
    </source>
</evidence>
<dbReference type="InterPro" id="IPR000531">
    <property type="entry name" value="Beta-barrel_TonB"/>
</dbReference>
<dbReference type="STRING" id="1189621.A3SI_06229"/>
<protein>
    <submittedName>
        <fullName evidence="12">TonB-dependent receptor</fullName>
    </submittedName>
</protein>
<dbReference type="Pfam" id="PF00593">
    <property type="entry name" value="TonB_dep_Rec_b-barrel"/>
    <property type="match status" value="1"/>
</dbReference>
<dbReference type="OrthoDB" id="9782587at2"/>
<gene>
    <name evidence="12" type="ORF">A3SI_06229</name>
</gene>
<proteinExistence type="inferred from homology"/>
<keyword evidence="13" id="KW-1185">Reference proteome</keyword>
<dbReference type="PATRIC" id="fig|1189621.3.peg.1302"/>
<evidence type="ECO:0000313" key="12">
    <source>
        <dbReference type="EMBL" id="EIM77742.1"/>
    </source>
</evidence>
<comment type="caution">
    <text evidence="12">The sequence shown here is derived from an EMBL/GenBank/DDBJ whole genome shotgun (WGS) entry which is preliminary data.</text>
</comment>
<accession>I5C7E0</accession>
<evidence type="ECO:0000256" key="7">
    <source>
        <dbReference type="ARBA" id="ARBA00023237"/>
    </source>
</evidence>
<feature type="domain" description="TonB-dependent receptor plug" evidence="11">
    <location>
        <begin position="116"/>
        <end position="223"/>
    </location>
</feature>
<dbReference type="InterPro" id="IPR039426">
    <property type="entry name" value="TonB-dep_rcpt-like"/>
</dbReference>
<keyword evidence="5 9" id="KW-0798">TonB box</keyword>
<dbReference type="Gene3D" id="2.40.170.20">
    <property type="entry name" value="TonB-dependent receptor, beta-barrel domain"/>
    <property type="match status" value="1"/>
</dbReference>
<feature type="domain" description="TonB-dependent receptor-like beta-barrel" evidence="10">
    <location>
        <begin position="335"/>
        <end position="718"/>
    </location>
</feature>
<comment type="similarity">
    <text evidence="8 9">Belongs to the TonB-dependent receptor family.</text>
</comment>
<evidence type="ECO:0000256" key="5">
    <source>
        <dbReference type="ARBA" id="ARBA00023077"/>
    </source>
</evidence>
<name>I5C7E0_9BACT</name>
<dbReference type="GO" id="GO:0015344">
    <property type="term" value="F:siderophore uptake transmembrane transporter activity"/>
    <property type="evidence" value="ECO:0007669"/>
    <property type="project" value="TreeGrafter"/>
</dbReference>
<evidence type="ECO:0000256" key="3">
    <source>
        <dbReference type="ARBA" id="ARBA00022452"/>
    </source>
</evidence>
<keyword evidence="4 8" id="KW-0812">Transmembrane</keyword>
<dbReference type="Proteomes" id="UP000005551">
    <property type="component" value="Unassembled WGS sequence"/>
</dbReference>
<dbReference type="PANTHER" id="PTHR30069">
    <property type="entry name" value="TONB-DEPENDENT OUTER MEMBRANE RECEPTOR"/>
    <property type="match status" value="1"/>
</dbReference>
<dbReference type="GO" id="GO:0044718">
    <property type="term" value="P:siderophore transmembrane transport"/>
    <property type="evidence" value="ECO:0007669"/>
    <property type="project" value="TreeGrafter"/>
</dbReference>
<keyword evidence="12" id="KW-0675">Receptor</keyword>
<evidence type="ECO:0000256" key="8">
    <source>
        <dbReference type="PROSITE-ProRule" id="PRU01360"/>
    </source>
</evidence>
<reference evidence="12 13" key="1">
    <citation type="submission" date="2012-05" db="EMBL/GenBank/DDBJ databases">
        <title>Genome sequence of Nitritalea halalkaliphila LW7.</title>
        <authorList>
            <person name="Jangir P.K."/>
            <person name="Singh A."/>
            <person name="Shivaji S."/>
            <person name="Sharma R."/>
        </authorList>
    </citation>
    <scope>NUCLEOTIDE SEQUENCE [LARGE SCALE GENOMIC DNA]</scope>
    <source>
        <strain evidence="12 13">LW7</strain>
    </source>
</reference>
<dbReference type="SUPFAM" id="SSF56935">
    <property type="entry name" value="Porins"/>
    <property type="match status" value="1"/>
</dbReference>
<dbReference type="GO" id="GO:0009279">
    <property type="term" value="C:cell outer membrane"/>
    <property type="evidence" value="ECO:0007669"/>
    <property type="project" value="UniProtKB-SubCell"/>
</dbReference>
<evidence type="ECO:0000256" key="9">
    <source>
        <dbReference type="RuleBase" id="RU003357"/>
    </source>
</evidence>
<keyword evidence="7 8" id="KW-0998">Cell outer membrane</keyword>
<dbReference type="InterPro" id="IPR037066">
    <property type="entry name" value="Plug_dom_sf"/>
</dbReference>
<evidence type="ECO:0000259" key="10">
    <source>
        <dbReference type="Pfam" id="PF00593"/>
    </source>
</evidence>
<dbReference type="Pfam" id="PF07715">
    <property type="entry name" value="Plug"/>
    <property type="match status" value="1"/>
</dbReference>
<sequence>MRLASYLSVVFLFIGFALEAQTVLQLRDQASGAPIPLALVRLGEVRLVTDEQGQVEVPEAVAVAGQEGQVQHLSFAPFRFRLAAEQLGTQVELALAPLSQSLEQVTVQGFDSPRELREQAGAISRISEAEWKRFDETSLRAPFNTQPGIRVEERAPGSLRVSIRGSALRSPFGVRNTKIYWNDIPLTAPDGTTDLNLLDIANVADTEVIRGPAGSIYGAGNGGVINFRPRGEVQEDLIEAAYQVGSFGMQRYRLGVEQKIGETSLRASYVRQSADGYREHSALDRQVLQLQAILPKQQTGQLSLHLLYSDLDYQIPGALNAEQVAANRRQARPGSVEQNSSIQQQSLFASAVHEVRWGADEGWANTTSFYVGTKEFENPFILDYKRETAFFYGGRSTFSLDTEWLGRPLRLVAGGEYQYGLTAALNFGNVNGVADTVRFADDLRTVQGFLFQQAEWQLDERFLLTFGASQNFTTFGIDRSIDAAGGPTGALERRFNPVLVPRVALAYTGPRARMWHASVSSGFSPPTIAEVRTNEGSINEELEAERGINYELGHRGTYAGIEIDATAFLFFLSETITTFTNEQGVVLFRNAGATRQRGIEISARKALYSSSSTWLSQLSTGLAYTGHFFNFADFESGGNDFSGNQLTGVAPHTLVATLDVRSRPGFYLNFTHQYVDALPLNDANTVFQDSFHLMTFRLGWQRLLRSGMVLEVFGGMDNVLDAEFSLGNDLNAFGGRFFQPAPGRNVFAGLKLGLR</sequence>
<evidence type="ECO:0000259" key="11">
    <source>
        <dbReference type="Pfam" id="PF07715"/>
    </source>
</evidence>
<evidence type="ECO:0000313" key="13">
    <source>
        <dbReference type="Proteomes" id="UP000005551"/>
    </source>
</evidence>
<dbReference type="PROSITE" id="PS52016">
    <property type="entry name" value="TONB_DEPENDENT_REC_3"/>
    <property type="match status" value="1"/>
</dbReference>
<dbReference type="Gene3D" id="2.170.130.10">
    <property type="entry name" value="TonB-dependent receptor, plug domain"/>
    <property type="match status" value="1"/>
</dbReference>
<dbReference type="EMBL" id="AJYA01000013">
    <property type="protein sequence ID" value="EIM77742.1"/>
    <property type="molecule type" value="Genomic_DNA"/>
</dbReference>
<keyword evidence="2 8" id="KW-0813">Transport</keyword>
<dbReference type="RefSeq" id="WP_009054059.1">
    <property type="nucleotide sequence ID" value="NZ_AJYA01000013.1"/>
</dbReference>
<dbReference type="PANTHER" id="PTHR30069:SF28">
    <property type="entry name" value="TONB-DEPENDENT RECEPTOR YNCD-RELATED"/>
    <property type="match status" value="1"/>
</dbReference>
<dbReference type="AlphaFoldDB" id="I5C7E0"/>
<evidence type="ECO:0000256" key="6">
    <source>
        <dbReference type="ARBA" id="ARBA00023136"/>
    </source>
</evidence>
<keyword evidence="3 8" id="KW-1134">Transmembrane beta strand</keyword>
<organism evidence="12 13">
    <name type="scientific">Nitritalea halalkaliphila LW7</name>
    <dbReference type="NCBI Taxonomy" id="1189621"/>
    <lineage>
        <taxon>Bacteria</taxon>
        <taxon>Pseudomonadati</taxon>
        <taxon>Bacteroidota</taxon>
        <taxon>Cytophagia</taxon>
        <taxon>Cytophagales</taxon>
        <taxon>Cyclobacteriaceae</taxon>
        <taxon>Nitritalea</taxon>
    </lineage>
</organism>
<comment type="subcellular location">
    <subcellularLocation>
        <location evidence="1 8">Cell outer membrane</location>
        <topology evidence="1 8">Multi-pass membrane protein</topology>
    </subcellularLocation>
</comment>
<dbReference type="InterPro" id="IPR036942">
    <property type="entry name" value="Beta-barrel_TonB_sf"/>
</dbReference>
<keyword evidence="6 8" id="KW-0472">Membrane</keyword>